<feature type="compositionally biased region" description="Basic and acidic residues" evidence="1">
    <location>
        <begin position="184"/>
        <end position="196"/>
    </location>
</feature>
<evidence type="ECO:0000256" key="2">
    <source>
        <dbReference type="SAM" id="Phobius"/>
    </source>
</evidence>
<reference evidence="3 4" key="1">
    <citation type="submission" date="2020-01" db="EMBL/GenBank/DDBJ databases">
        <title>Identification and distribution of gene clusters putatively required for synthesis of sphingolipid metabolism inhibitors in phylogenetically diverse species of the filamentous fungus Fusarium.</title>
        <authorList>
            <person name="Kim H.-S."/>
            <person name="Busman M."/>
            <person name="Brown D.W."/>
            <person name="Divon H."/>
            <person name="Uhlig S."/>
            <person name="Proctor R.H."/>
        </authorList>
    </citation>
    <scope>NUCLEOTIDE SEQUENCE [LARGE SCALE GENOMIC DNA]</scope>
    <source>
        <strain evidence="3 4">NRRL 20459</strain>
    </source>
</reference>
<evidence type="ECO:0000313" key="3">
    <source>
        <dbReference type="EMBL" id="KAF4466516.1"/>
    </source>
</evidence>
<evidence type="ECO:0000313" key="4">
    <source>
        <dbReference type="Proteomes" id="UP000554235"/>
    </source>
</evidence>
<feature type="region of interest" description="Disordered" evidence="1">
    <location>
        <begin position="182"/>
        <end position="205"/>
    </location>
</feature>
<comment type="caution">
    <text evidence="3">The sequence shown here is derived from an EMBL/GenBank/DDBJ whole genome shotgun (WGS) entry which is preliminary data.</text>
</comment>
<organism evidence="3 4">
    <name type="scientific">Fusarium albosuccineum</name>
    <dbReference type="NCBI Taxonomy" id="1237068"/>
    <lineage>
        <taxon>Eukaryota</taxon>
        <taxon>Fungi</taxon>
        <taxon>Dikarya</taxon>
        <taxon>Ascomycota</taxon>
        <taxon>Pezizomycotina</taxon>
        <taxon>Sordariomycetes</taxon>
        <taxon>Hypocreomycetidae</taxon>
        <taxon>Hypocreales</taxon>
        <taxon>Nectriaceae</taxon>
        <taxon>Fusarium</taxon>
        <taxon>Fusarium decemcellulare species complex</taxon>
    </lineage>
</organism>
<dbReference type="AlphaFoldDB" id="A0A8H4PEG5"/>
<gene>
    <name evidence="3" type="ORF">FALBO_6633</name>
</gene>
<accession>A0A8H4PEG5</accession>
<feature type="compositionally biased region" description="Basic and acidic residues" evidence="1">
    <location>
        <begin position="253"/>
        <end position="290"/>
    </location>
</feature>
<protein>
    <submittedName>
        <fullName evidence="3">Uncharacterized protein</fullName>
    </submittedName>
</protein>
<keyword evidence="2" id="KW-0472">Membrane</keyword>
<dbReference type="OrthoDB" id="5098157at2759"/>
<sequence length="314" mass="36549">MAQHEEHYARGFRSGLREVVDDVHPVIVSDDDTEEEDMMGALLGRVYLGIPFSGLGSSYVFITTTLTLLLARMANGIADIDDWDGMPDPGGVRFRSRRHNLNGLPLRYYSPYEALDTYWENEPCYCYLDDDGPPRGERYRLDGCSCAIGNQVNVFCGDNHQSCQGCRVDRERRCDCAYAPPNHADTRRTGAKDRGRSQRRGNPPMEDVIYYLTKRQRHHNDEQKRIRDWLRVMGDLQGDDQVQDRRYRVPHGRDYIDERPERRAEKGRARPHGDETRRYECQRREPRRYEMSGGRSLGDEGEHHGRGRKVRFNH</sequence>
<keyword evidence="2" id="KW-0812">Transmembrane</keyword>
<feature type="transmembrane region" description="Helical" evidence="2">
    <location>
        <begin position="46"/>
        <end position="71"/>
    </location>
</feature>
<dbReference type="Proteomes" id="UP000554235">
    <property type="component" value="Unassembled WGS sequence"/>
</dbReference>
<keyword evidence="2" id="KW-1133">Transmembrane helix</keyword>
<evidence type="ECO:0000256" key="1">
    <source>
        <dbReference type="SAM" id="MobiDB-lite"/>
    </source>
</evidence>
<feature type="compositionally biased region" description="Basic residues" evidence="1">
    <location>
        <begin position="305"/>
        <end position="314"/>
    </location>
</feature>
<proteinExistence type="predicted"/>
<feature type="region of interest" description="Disordered" evidence="1">
    <location>
        <begin position="253"/>
        <end position="314"/>
    </location>
</feature>
<name>A0A8H4PEG5_9HYPO</name>
<keyword evidence="4" id="KW-1185">Reference proteome</keyword>
<dbReference type="EMBL" id="JAADYS010000863">
    <property type="protein sequence ID" value="KAF4466516.1"/>
    <property type="molecule type" value="Genomic_DNA"/>
</dbReference>